<proteinExistence type="predicted"/>
<sequence>MSAEMVAPAWMHTQISAEQYDSWSEEQCAGIEIVDGTVVVSPSASKRHNRLARIPVSGLTAGRRFRGSARATHPAPSAFPRCTRPVEDEFAKAVADAGQRLAVAGAGELAGQRDGPATR</sequence>
<dbReference type="AlphaFoldDB" id="A0A380PB13"/>
<gene>
    <name evidence="1" type="ORF">NCTC7807_05551</name>
</gene>
<evidence type="ECO:0000313" key="2">
    <source>
        <dbReference type="Proteomes" id="UP000254150"/>
    </source>
</evidence>
<dbReference type="Proteomes" id="UP000254150">
    <property type="component" value="Unassembled WGS sequence"/>
</dbReference>
<name>A0A380PB13_STRGR</name>
<organism evidence="1 2">
    <name type="scientific">Streptomyces griseus</name>
    <dbReference type="NCBI Taxonomy" id="1911"/>
    <lineage>
        <taxon>Bacteria</taxon>
        <taxon>Bacillati</taxon>
        <taxon>Actinomycetota</taxon>
        <taxon>Actinomycetes</taxon>
        <taxon>Kitasatosporales</taxon>
        <taxon>Streptomycetaceae</taxon>
        <taxon>Streptomyces</taxon>
    </lineage>
</organism>
<reference evidence="1 2" key="1">
    <citation type="submission" date="2018-06" db="EMBL/GenBank/DDBJ databases">
        <authorList>
            <consortium name="Pathogen Informatics"/>
            <person name="Doyle S."/>
        </authorList>
    </citation>
    <scope>NUCLEOTIDE SEQUENCE [LARGE SCALE GENOMIC DNA]</scope>
    <source>
        <strain evidence="1 2">NCTC7807</strain>
    </source>
</reference>
<accession>A0A380PB13</accession>
<dbReference type="Gene3D" id="3.90.1570.10">
    <property type="entry name" value="tt1808, chain A"/>
    <property type="match status" value="1"/>
</dbReference>
<dbReference type="InterPro" id="IPR012296">
    <property type="entry name" value="Nuclease_put_TT1808"/>
</dbReference>
<protein>
    <submittedName>
        <fullName evidence="1">Uncharacterized protein</fullName>
    </submittedName>
</protein>
<dbReference type="EMBL" id="UHID01000009">
    <property type="protein sequence ID" value="SUP62386.1"/>
    <property type="molecule type" value="Genomic_DNA"/>
</dbReference>
<evidence type="ECO:0000313" key="1">
    <source>
        <dbReference type="EMBL" id="SUP62386.1"/>
    </source>
</evidence>